<accession>A0ABV7RSW5</accession>
<keyword evidence="2" id="KW-0238">DNA-binding</keyword>
<keyword evidence="3" id="KW-0804">Transcription</keyword>
<dbReference type="EMBL" id="JBHRXE010000001">
    <property type="protein sequence ID" value="MFC3567980.1"/>
    <property type="molecule type" value="Genomic_DNA"/>
</dbReference>
<proteinExistence type="predicted"/>
<dbReference type="InterPro" id="IPR011711">
    <property type="entry name" value="GntR_C"/>
</dbReference>
<gene>
    <name evidence="5" type="ORF">ACFOMP_00735</name>
</gene>
<organism evidence="5 6">
    <name type="scientific">Paracoccus simplex</name>
    <dbReference type="NCBI Taxonomy" id="2086346"/>
    <lineage>
        <taxon>Bacteria</taxon>
        <taxon>Pseudomonadati</taxon>
        <taxon>Pseudomonadota</taxon>
        <taxon>Alphaproteobacteria</taxon>
        <taxon>Rhodobacterales</taxon>
        <taxon>Paracoccaceae</taxon>
        <taxon>Paracoccus</taxon>
    </lineage>
</organism>
<protein>
    <submittedName>
        <fullName evidence="5">GntR family transcriptional regulator</fullName>
    </submittedName>
</protein>
<evidence type="ECO:0000256" key="3">
    <source>
        <dbReference type="ARBA" id="ARBA00023163"/>
    </source>
</evidence>
<sequence>MDESKARTAGLPDTPNRIERHSLHEAILTRLRDMIIEGELAPGTRINEGQVGAFLGVSRTPLREAIKFLASEGLIELIPSRGAVVKKFTPKEVRDMIDVLRTLEQHAARRACEVATDAGIAQVRDLHDRMLDCYRRRDRLAYYKLNQGIHTAIVALADNAALADVHALLQTRLKRIRFIGHEGPEKWASAVAEHEEMIAALEARDADRLAAIIGQHLDQAWERVKHALAD</sequence>
<dbReference type="InterPro" id="IPR036390">
    <property type="entry name" value="WH_DNA-bd_sf"/>
</dbReference>
<dbReference type="SUPFAM" id="SSF46785">
    <property type="entry name" value="Winged helix' DNA-binding domain"/>
    <property type="match status" value="1"/>
</dbReference>
<dbReference type="RefSeq" id="WP_379027495.1">
    <property type="nucleotide sequence ID" value="NZ_JBHRXE010000001.1"/>
</dbReference>
<dbReference type="Gene3D" id="1.20.120.530">
    <property type="entry name" value="GntR ligand-binding domain-like"/>
    <property type="match status" value="1"/>
</dbReference>
<reference evidence="6" key="1">
    <citation type="journal article" date="2019" name="Int. J. Syst. Evol. Microbiol.">
        <title>The Global Catalogue of Microorganisms (GCM) 10K type strain sequencing project: providing services to taxonomists for standard genome sequencing and annotation.</title>
        <authorList>
            <consortium name="The Broad Institute Genomics Platform"/>
            <consortium name="The Broad Institute Genome Sequencing Center for Infectious Disease"/>
            <person name="Wu L."/>
            <person name="Ma J."/>
        </authorList>
    </citation>
    <scope>NUCLEOTIDE SEQUENCE [LARGE SCALE GENOMIC DNA]</scope>
    <source>
        <strain evidence="6">VKM B-3226</strain>
    </source>
</reference>
<dbReference type="SUPFAM" id="SSF48008">
    <property type="entry name" value="GntR ligand-binding domain-like"/>
    <property type="match status" value="1"/>
</dbReference>
<comment type="caution">
    <text evidence="5">The sequence shown here is derived from an EMBL/GenBank/DDBJ whole genome shotgun (WGS) entry which is preliminary data.</text>
</comment>
<dbReference type="InterPro" id="IPR036388">
    <property type="entry name" value="WH-like_DNA-bd_sf"/>
</dbReference>
<dbReference type="SMART" id="SM00345">
    <property type="entry name" value="HTH_GNTR"/>
    <property type="match status" value="1"/>
</dbReference>
<dbReference type="SMART" id="SM00895">
    <property type="entry name" value="FCD"/>
    <property type="match status" value="1"/>
</dbReference>
<keyword evidence="1" id="KW-0805">Transcription regulation</keyword>
<dbReference type="PANTHER" id="PTHR43537">
    <property type="entry name" value="TRANSCRIPTIONAL REGULATOR, GNTR FAMILY"/>
    <property type="match status" value="1"/>
</dbReference>
<dbReference type="InterPro" id="IPR000524">
    <property type="entry name" value="Tscrpt_reg_HTH_GntR"/>
</dbReference>
<feature type="domain" description="HTH gntR-type" evidence="4">
    <location>
        <begin position="21"/>
        <end position="88"/>
    </location>
</feature>
<dbReference type="Gene3D" id="1.10.10.10">
    <property type="entry name" value="Winged helix-like DNA-binding domain superfamily/Winged helix DNA-binding domain"/>
    <property type="match status" value="1"/>
</dbReference>
<evidence type="ECO:0000313" key="6">
    <source>
        <dbReference type="Proteomes" id="UP001595596"/>
    </source>
</evidence>
<name>A0ABV7RSW5_9RHOB</name>
<dbReference type="InterPro" id="IPR008920">
    <property type="entry name" value="TF_FadR/GntR_C"/>
</dbReference>
<evidence type="ECO:0000313" key="5">
    <source>
        <dbReference type="EMBL" id="MFC3567980.1"/>
    </source>
</evidence>
<dbReference type="CDD" id="cd07377">
    <property type="entry name" value="WHTH_GntR"/>
    <property type="match status" value="1"/>
</dbReference>
<keyword evidence="6" id="KW-1185">Reference proteome</keyword>
<dbReference type="PANTHER" id="PTHR43537:SF50">
    <property type="entry name" value="TRANSCRIPTIONAL REGULATORY PROTEIN"/>
    <property type="match status" value="1"/>
</dbReference>
<dbReference type="Pfam" id="PF07729">
    <property type="entry name" value="FCD"/>
    <property type="match status" value="1"/>
</dbReference>
<evidence type="ECO:0000256" key="2">
    <source>
        <dbReference type="ARBA" id="ARBA00023125"/>
    </source>
</evidence>
<evidence type="ECO:0000256" key="1">
    <source>
        <dbReference type="ARBA" id="ARBA00023015"/>
    </source>
</evidence>
<dbReference type="PROSITE" id="PS50949">
    <property type="entry name" value="HTH_GNTR"/>
    <property type="match status" value="1"/>
</dbReference>
<dbReference type="Pfam" id="PF00392">
    <property type="entry name" value="GntR"/>
    <property type="match status" value="1"/>
</dbReference>
<dbReference type="Proteomes" id="UP001595596">
    <property type="component" value="Unassembled WGS sequence"/>
</dbReference>
<evidence type="ECO:0000259" key="4">
    <source>
        <dbReference type="PROSITE" id="PS50949"/>
    </source>
</evidence>